<protein>
    <submittedName>
        <fullName evidence="3">Transmembrane sensor</fullName>
    </submittedName>
</protein>
<name>A0A7W6C000_9SPHN</name>
<dbReference type="PANTHER" id="PTHR30273">
    <property type="entry name" value="PERIPLASMIC SIGNAL SENSOR AND SIGMA FACTOR ACTIVATOR FECR-RELATED"/>
    <property type="match status" value="1"/>
</dbReference>
<feature type="domain" description="FecR protein" evidence="1">
    <location>
        <begin position="117"/>
        <end position="208"/>
    </location>
</feature>
<dbReference type="Pfam" id="PF16220">
    <property type="entry name" value="DUF4880"/>
    <property type="match status" value="1"/>
</dbReference>
<dbReference type="InterPro" id="IPR006860">
    <property type="entry name" value="FecR"/>
</dbReference>
<evidence type="ECO:0000313" key="4">
    <source>
        <dbReference type="Proteomes" id="UP000561459"/>
    </source>
</evidence>
<proteinExistence type="predicted"/>
<evidence type="ECO:0000259" key="1">
    <source>
        <dbReference type="Pfam" id="PF04773"/>
    </source>
</evidence>
<evidence type="ECO:0000313" key="3">
    <source>
        <dbReference type="EMBL" id="MBB3939605.1"/>
    </source>
</evidence>
<accession>A0A7W6C000</accession>
<dbReference type="InterPro" id="IPR012373">
    <property type="entry name" value="Ferrdict_sens_TM"/>
</dbReference>
<evidence type="ECO:0000259" key="2">
    <source>
        <dbReference type="Pfam" id="PF16220"/>
    </source>
</evidence>
<dbReference type="PANTHER" id="PTHR30273:SF2">
    <property type="entry name" value="PROTEIN FECR"/>
    <property type="match status" value="1"/>
</dbReference>
<keyword evidence="4" id="KW-1185">Reference proteome</keyword>
<sequence length="318" mass="33989">MTDDLVHEQAIAWHLRLTEDGFDEWDGFVSWLEADAAHNSAYEAVSDADAGLGELAAPAPSVATHPVSWPAAWSANDEPDSAPVQRRPGRLMAMAATVALVAIGSWVGFGAMNQTYEVRTAPGETRTLALADGTRIALNGSTEIMLDRQDPRFAELKSGEAKFSVHHDAADPFELTVADQKIVDVGTVFNVKKSPQSLKVEVAEGAVRYEDGQVRMRLDAGDTLQASGANVVEGTCPPEAIGSWTNGRLVYEGAPLVEVAGDLARARGIAVELAPNLAQETFSGVIQLDGDGDTLRQRVAQLLRLKVSKTSDGWSISR</sequence>
<dbReference type="PIRSF" id="PIRSF018266">
    <property type="entry name" value="FecR"/>
    <property type="match status" value="1"/>
</dbReference>
<dbReference type="InterPro" id="IPR032623">
    <property type="entry name" value="FecR_N"/>
</dbReference>
<reference evidence="3 4" key="1">
    <citation type="submission" date="2020-08" db="EMBL/GenBank/DDBJ databases">
        <title>Genomic Encyclopedia of Type Strains, Phase IV (KMG-IV): sequencing the most valuable type-strain genomes for metagenomic binning, comparative biology and taxonomic classification.</title>
        <authorList>
            <person name="Goeker M."/>
        </authorList>
    </citation>
    <scope>NUCLEOTIDE SEQUENCE [LARGE SCALE GENOMIC DNA]</scope>
    <source>
        <strain evidence="3 4">DSM 27568</strain>
    </source>
</reference>
<keyword evidence="3" id="KW-0472">Membrane</keyword>
<dbReference type="AlphaFoldDB" id="A0A7W6C000"/>
<feature type="domain" description="FecR N-terminal" evidence="2">
    <location>
        <begin position="8"/>
        <end position="46"/>
    </location>
</feature>
<gene>
    <name evidence="3" type="ORF">GGR39_001245</name>
</gene>
<keyword evidence="3" id="KW-0812">Transmembrane</keyword>
<comment type="caution">
    <text evidence="3">The sequence shown here is derived from an EMBL/GenBank/DDBJ whole genome shotgun (WGS) entry which is preliminary data.</text>
</comment>
<organism evidence="3 4">
    <name type="scientific">Novosphingobium fluoreni</name>
    <dbReference type="NCBI Taxonomy" id="1391222"/>
    <lineage>
        <taxon>Bacteria</taxon>
        <taxon>Pseudomonadati</taxon>
        <taxon>Pseudomonadota</taxon>
        <taxon>Alphaproteobacteria</taxon>
        <taxon>Sphingomonadales</taxon>
        <taxon>Sphingomonadaceae</taxon>
        <taxon>Novosphingobium</taxon>
    </lineage>
</organism>
<dbReference type="Proteomes" id="UP000561459">
    <property type="component" value="Unassembled WGS sequence"/>
</dbReference>
<dbReference type="GO" id="GO:0016989">
    <property type="term" value="F:sigma factor antagonist activity"/>
    <property type="evidence" value="ECO:0007669"/>
    <property type="project" value="TreeGrafter"/>
</dbReference>
<dbReference type="Pfam" id="PF04773">
    <property type="entry name" value="FecR"/>
    <property type="match status" value="1"/>
</dbReference>
<dbReference type="Gene3D" id="2.60.120.1440">
    <property type="match status" value="1"/>
</dbReference>
<dbReference type="EMBL" id="JACIDY010000002">
    <property type="protein sequence ID" value="MBB3939605.1"/>
    <property type="molecule type" value="Genomic_DNA"/>
</dbReference>